<sequence length="98" mass="11016">MLSRCGLLKKLALKLSHPQENWLYKSRRYQKTPSSNQSAGTVVAVSDEIRVDCEVVEVAGYSVDVRLNDLPIVTVLLPMRTIGCICSCKHNINERINE</sequence>
<evidence type="ECO:0000313" key="1">
    <source>
        <dbReference type="EnsemblMetazoa" id="GPPI029834-PA"/>
    </source>
</evidence>
<organism evidence="1 2">
    <name type="scientific">Glossina palpalis gambiensis</name>
    <dbReference type="NCBI Taxonomy" id="67801"/>
    <lineage>
        <taxon>Eukaryota</taxon>
        <taxon>Metazoa</taxon>
        <taxon>Ecdysozoa</taxon>
        <taxon>Arthropoda</taxon>
        <taxon>Hexapoda</taxon>
        <taxon>Insecta</taxon>
        <taxon>Pterygota</taxon>
        <taxon>Neoptera</taxon>
        <taxon>Endopterygota</taxon>
        <taxon>Diptera</taxon>
        <taxon>Brachycera</taxon>
        <taxon>Muscomorpha</taxon>
        <taxon>Hippoboscoidea</taxon>
        <taxon>Glossinidae</taxon>
        <taxon>Glossina</taxon>
    </lineage>
</organism>
<evidence type="ECO:0000313" key="2">
    <source>
        <dbReference type="Proteomes" id="UP000092460"/>
    </source>
</evidence>
<dbReference type="EMBL" id="JXJN01014122">
    <property type="status" value="NOT_ANNOTATED_CDS"/>
    <property type="molecule type" value="Genomic_DNA"/>
</dbReference>
<dbReference type="EMBL" id="JXJN01014123">
    <property type="status" value="NOT_ANNOTATED_CDS"/>
    <property type="molecule type" value="Genomic_DNA"/>
</dbReference>
<dbReference type="VEuPathDB" id="VectorBase:GPPI029834"/>
<dbReference type="AlphaFoldDB" id="A0A1B0BH28"/>
<dbReference type="Proteomes" id="UP000092460">
    <property type="component" value="Unassembled WGS sequence"/>
</dbReference>
<accession>A0A1B0BH28</accession>
<protein>
    <submittedName>
        <fullName evidence="1">Uncharacterized protein</fullName>
    </submittedName>
</protein>
<keyword evidence="2" id="KW-1185">Reference proteome</keyword>
<name>A0A1B0BH28_9MUSC</name>
<reference evidence="2" key="1">
    <citation type="submission" date="2015-01" db="EMBL/GenBank/DDBJ databases">
        <authorList>
            <person name="Aksoy S."/>
            <person name="Warren W."/>
            <person name="Wilson R.K."/>
        </authorList>
    </citation>
    <scope>NUCLEOTIDE SEQUENCE [LARGE SCALE GENOMIC DNA]</scope>
    <source>
        <strain evidence="2">IAEA</strain>
    </source>
</reference>
<reference evidence="1" key="2">
    <citation type="submission" date="2020-05" db="UniProtKB">
        <authorList>
            <consortium name="EnsemblMetazoa"/>
        </authorList>
    </citation>
    <scope>IDENTIFICATION</scope>
    <source>
        <strain evidence="1">IAEA</strain>
    </source>
</reference>
<dbReference type="EnsemblMetazoa" id="GPPI029834-RA">
    <property type="protein sequence ID" value="GPPI029834-PA"/>
    <property type="gene ID" value="GPPI029834"/>
</dbReference>
<proteinExistence type="predicted"/>